<feature type="chain" id="PRO_5016432808" description="Sulfite exporter TauE/SafE family protein" evidence="7">
    <location>
        <begin position="25"/>
        <end position="452"/>
    </location>
</feature>
<comment type="subcellular location">
    <subcellularLocation>
        <location evidence="1">Membrane</location>
        <topology evidence="1">Multi-pass membrane protein</topology>
    </subcellularLocation>
</comment>
<comment type="similarity">
    <text evidence="2">Belongs to the 4-toluene sulfonate uptake permease (TSUP) (TC 2.A.102) family.</text>
</comment>
<gene>
    <name evidence="8" type="ORF">F511_21510</name>
</gene>
<evidence type="ECO:0000256" key="3">
    <source>
        <dbReference type="ARBA" id="ARBA00022692"/>
    </source>
</evidence>
<feature type="signal peptide" evidence="7">
    <location>
        <begin position="1"/>
        <end position="24"/>
    </location>
</feature>
<dbReference type="OrthoDB" id="434519at2759"/>
<evidence type="ECO:0000256" key="1">
    <source>
        <dbReference type="ARBA" id="ARBA00004141"/>
    </source>
</evidence>
<keyword evidence="3 6" id="KW-0812">Transmembrane</keyword>
<feature type="transmembrane region" description="Helical" evidence="6">
    <location>
        <begin position="228"/>
        <end position="246"/>
    </location>
</feature>
<dbReference type="AlphaFoldDB" id="A0A2Z7D1L4"/>
<feature type="transmembrane region" description="Helical" evidence="6">
    <location>
        <begin position="267"/>
        <end position="289"/>
    </location>
</feature>
<evidence type="ECO:0000256" key="2">
    <source>
        <dbReference type="ARBA" id="ARBA00009142"/>
    </source>
</evidence>
<evidence type="ECO:0000256" key="4">
    <source>
        <dbReference type="ARBA" id="ARBA00022989"/>
    </source>
</evidence>
<feature type="transmembrane region" description="Helical" evidence="6">
    <location>
        <begin position="314"/>
        <end position="339"/>
    </location>
</feature>
<keyword evidence="4 6" id="KW-1133">Transmembrane helix</keyword>
<keyword evidence="7" id="KW-0732">Signal</keyword>
<dbReference type="Proteomes" id="UP000250235">
    <property type="component" value="Unassembled WGS sequence"/>
</dbReference>
<dbReference type="PANTHER" id="PTHR14255">
    <property type="entry name" value="CEREBLON"/>
    <property type="match status" value="1"/>
</dbReference>
<dbReference type="Pfam" id="PF01925">
    <property type="entry name" value="TauE"/>
    <property type="match status" value="2"/>
</dbReference>
<evidence type="ECO:0000313" key="8">
    <source>
        <dbReference type="EMBL" id="KZV53253.1"/>
    </source>
</evidence>
<sequence length="452" mass="48324">MSPKFVRSLLPLLIFFATLDTSHATTVPILLHCSNATSPRLKIQQGGANSLHTAPRPIFPSLFPGIISFMASVIANAGGIGGGGLFVPILTIVGGLDLKTATSFSAFMVTGGSTANIAGQLLRKPVGKSLINLDIALLSEPCMLLGVSFGVICNQVFPEWLITLIFANFLALSTIKTCRSGVLRWTAESEGVRRKGCLEFGNGEDDGDGTSEKVPLLIEELHQGKSRMPWIKLVMLAIIWFSFLLLNLIRGNRSGQGIIHIPACGRVYWIISSIQIPLAVAFTACILYCRDGLSTPSKPQDDGGEISPCPFHKLLFPMMTLLAGFLGGFFGIGGGMLISPLLLQLGMEPEVTAATSSFMVFFTSTMSSVQYVLLGVKDLHGALTYASICFLASIVGLTLVQRAIKKHGRASIIVFSVATVMALSTILITGFGAMNIWRDFSSGRSMGFKPPC</sequence>
<protein>
    <recommendedName>
        <fullName evidence="10">Sulfite exporter TauE/SafE family protein</fullName>
    </recommendedName>
</protein>
<evidence type="ECO:0000256" key="6">
    <source>
        <dbReference type="SAM" id="Phobius"/>
    </source>
</evidence>
<accession>A0A2Z7D1L4</accession>
<feature type="transmembrane region" description="Helical" evidence="6">
    <location>
        <begin position="412"/>
        <end position="437"/>
    </location>
</feature>
<proteinExistence type="inferred from homology"/>
<organism evidence="8 9">
    <name type="scientific">Dorcoceras hygrometricum</name>
    <dbReference type="NCBI Taxonomy" id="472368"/>
    <lineage>
        <taxon>Eukaryota</taxon>
        <taxon>Viridiplantae</taxon>
        <taxon>Streptophyta</taxon>
        <taxon>Embryophyta</taxon>
        <taxon>Tracheophyta</taxon>
        <taxon>Spermatophyta</taxon>
        <taxon>Magnoliopsida</taxon>
        <taxon>eudicotyledons</taxon>
        <taxon>Gunneridae</taxon>
        <taxon>Pentapetalae</taxon>
        <taxon>asterids</taxon>
        <taxon>lamiids</taxon>
        <taxon>Lamiales</taxon>
        <taxon>Gesneriaceae</taxon>
        <taxon>Didymocarpoideae</taxon>
        <taxon>Trichosporeae</taxon>
        <taxon>Loxocarpinae</taxon>
        <taxon>Dorcoceras</taxon>
    </lineage>
</organism>
<keyword evidence="5 6" id="KW-0472">Membrane</keyword>
<evidence type="ECO:0008006" key="10">
    <source>
        <dbReference type="Google" id="ProtNLM"/>
    </source>
</evidence>
<keyword evidence="9" id="KW-1185">Reference proteome</keyword>
<dbReference type="GO" id="GO:0016567">
    <property type="term" value="P:protein ubiquitination"/>
    <property type="evidence" value="ECO:0007669"/>
    <property type="project" value="TreeGrafter"/>
</dbReference>
<name>A0A2Z7D1L4_9LAMI</name>
<evidence type="ECO:0000256" key="7">
    <source>
        <dbReference type="SAM" id="SignalP"/>
    </source>
</evidence>
<evidence type="ECO:0000313" key="9">
    <source>
        <dbReference type="Proteomes" id="UP000250235"/>
    </source>
</evidence>
<dbReference type="GO" id="GO:0031464">
    <property type="term" value="C:Cul4A-RING E3 ubiquitin ligase complex"/>
    <property type="evidence" value="ECO:0007669"/>
    <property type="project" value="TreeGrafter"/>
</dbReference>
<dbReference type="GO" id="GO:0016020">
    <property type="term" value="C:membrane"/>
    <property type="evidence" value="ECO:0007669"/>
    <property type="project" value="UniProtKB-SubCell"/>
</dbReference>
<dbReference type="EMBL" id="KQ990520">
    <property type="protein sequence ID" value="KZV53253.1"/>
    <property type="molecule type" value="Genomic_DNA"/>
</dbReference>
<dbReference type="PANTHER" id="PTHR14255:SF3">
    <property type="entry name" value="SULFITE EXPORTER TAUE_SAFE FAMILY PROTEIN 5-RELATED"/>
    <property type="match status" value="1"/>
</dbReference>
<feature type="transmembrane region" description="Helical" evidence="6">
    <location>
        <begin position="379"/>
        <end position="400"/>
    </location>
</feature>
<dbReference type="InterPro" id="IPR002781">
    <property type="entry name" value="TM_pro_TauE-like"/>
</dbReference>
<reference evidence="8 9" key="1">
    <citation type="journal article" date="2015" name="Proc. Natl. Acad. Sci. U.S.A.">
        <title>The resurrection genome of Boea hygrometrica: A blueprint for survival of dehydration.</title>
        <authorList>
            <person name="Xiao L."/>
            <person name="Yang G."/>
            <person name="Zhang L."/>
            <person name="Yang X."/>
            <person name="Zhao S."/>
            <person name="Ji Z."/>
            <person name="Zhou Q."/>
            <person name="Hu M."/>
            <person name="Wang Y."/>
            <person name="Chen M."/>
            <person name="Xu Y."/>
            <person name="Jin H."/>
            <person name="Xiao X."/>
            <person name="Hu G."/>
            <person name="Bao F."/>
            <person name="Hu Y."/>
            <person name="Wan P."/>
            <person name="Li L."/>
            <person name="Deng X."/>
            <person name="Kuang T."/>
            <person name="Xiang C."/>
            <person name="Zhu J.K."/>
            <person name="Oliver M.J."/>
            <person name="He Y."/>
        </authorList>
    </citation>
    <scope>NUCLEOTIDE SEQUENCE [LARGE SCALE GENOMIC DNA]</scope>
    <source>
        <strain evidence="9">cv. XS01</strain>
    </source>
</reference>
<evidence type="ECO:0000256" key="5">
    <source>
        <dbReference type="ARBA" id="ARBA00023136"/>
    </source>
</evidence>